<organism evidence="2 3">
    <name type="scientific">Asanoa ferruginea</name>
    <dbReference type="NCBI Taxonomy" id="53367"/>
    <lineage>
        <taxon>Bacteria</taxon>
        <taxon>Bacillati</taxon>
        <taxon>Actinomycetota</taxon>
        <taxon>Actinomycetes</taxon>
        <taxon>Micromonosporales</taxon>
        <taxon>Micromonosporaceae</taxon>
        <taxon>Asanoa</taxon>
    </lineage>
</organism>
<dbReference type="AlphaFoldDB" id="A0A3D9ZQX2"/>
<dbReference type="PROSITE" id="PS51257">
    <property type="entry name" value="PROKAR_LIPOPROTEIN"/>
    <property type="match status" value="1"/>
</dbReference>
<comment type="caution">
    <text evidence="2">The sequence shown here is derived from an EMBL/GenBank/DDBJ whole genome shotgun (WGS) entry which is preliminary data.</text>
</comment>
<feature type="chain" id="PRO_5017811466" evidence="1">
    <location>
        <begin position="24"/>
        <end position="149"/>
    </location>
</feature>
<dbReference type="Proteomes" id="UP000256913">
    <property type="component" value="Unassembled WGS sequence"/>
</dbReference>
<reference evidence="2 3" key="1">
    <citation type="submission" date="2018-08" db="EMBL/GenBank/DDBJ databases">
        <title>Sequencing the genomes of 1000 actinobacteria strains.</title>
        <authorList>
            <person name="Klenk H.-P."/>
        </authorList>
    </citation>
    <scope>NUCLEOTIDE SEQUENCE [LARGE SCALE GENOMIC DNA]</scope>
    <source>
        <strain evidence="2 3">DSM 44099</strain>
    </source>
</reference>
<gene>
    <name evidence="2" type="ORF">DFJ67_2028</name>
</gene>
<keyword evidence="1" id="KW-0732">Signal</keyword>
<proteinExistence type="predicted"/>
<protein>
    <submittedName>
        <fullName evidence="2">Uncharacterized protein</fullName>
    </submittedName>
</protein>
<accession>A0A3D9ZQX2</accession>
<evidence type="ECO:0000313" key="2">
    <source>
        <dbReference type="EMBL" id="REF96060.1"/>
    </source>
</evidence>
<feature type="signal peptide" evidence="1">
    <location>
        <begin position="1"/>
        <end position="23"/>
    </location>
</feature>
<dbReference type="RefSeq" id="WP_239097147.1">
    <property type="nucleotide sequence ID" value="NZ_BONB01000013.1"/>
</dbReference>
<name>A0A3D9ZQX2_9ACTN</name>
<evidence type="ECO:0000256" key="1">
    <source>
        <dbReference type="SAM" id="SignalP"/>
    </source>
</evidence>
<dbReference type="EMBL" id="QUMQ01000001">
    <property type="protein sequence ID" value="REF96060.1"/>
    <property type="molecule type" value="Genomic_DNA"/>
</dbReference>
<evidence type="ECO:0000313" key="3">
    <source>
        <dbReference type="Proteomes" id="UP000256913"/>
    </source>
</evidence>
<keyword evidence="3" id="KW-1185">Reference proteome</keyword>
<sequence>MRPHALLLGFVALAGLSGCTESASPTVTVTYSCCVAADVETQYRPGQTMTVHWIVQTPEGPVSGPPQVELTASLAGPYASADDLKGGAAPATTYTAVPVRPAGTPDEQPVSTIVIGADAQPGYYNLVTSANQDGATAGGSSVVRVVAKS</sequence>